<dbReference type="Gene3D" id="3.40.50.1700">
    <property type="entry name" value="Glycoside hydrolase family 3 C-terminal domain"/>
    <property type="match status" value="1"/>
</dbReference>
<dbReference type="Gene3D" id="3.20.20.300">
    <property type="entry name" value="Glycoside hydrolase, family 3, N-terminal domain"/>
    <property type="match status" value="1"/>
</dbReference>
<evidence type="ECO:0000256" key="2">
    <source>
        <dbReference type="ARBA" id="ARBA00022729"/>
    </source>
</evidence>
<dbReference type="InterPro" id="IPR001764">
    <property type="entry name" value="Glyco_hydro_3_N"/>
</dbReference>
<dbReference type="GO" id="GO:0045493">
    <property type="term" value="P:xylan catabolic process"/>
    <property type="evidence" value="ECO:0007669"/>
    <property type="project" value="InterPro"/>
</dbReference>
<dbReference type="InterPro" id="IPR017853">
    <property type="entry name" value="GH"/>
</dbReference>
<feature type="domain" description="Glycoside hydrolase family 3 N-terminal" evidence="5">
    <location>
        <begin position="12"/>
        <end position="132"/>
    </location>
</feature>
<evidence type="ECO:0000313" key="8">
    <source>
        <dbReference type="Proteomes" id="UP000593577"/>
    </source>
</evidence>
<keyword evidence="3" id="KW-0378">Hydrolase</keyword>
<feature type="non-terminal residue" evidence="7">
    <location>
        <position position="294"/>
    </location>
</feature>
<dbReference type="GO" id="GO:0046556">
    <property type="term" value="F:alpha-L-arabinofuranosidase activity"/>
    <property type="evidence" value="ECO:0007669"/>
    <property type="project" value="TreeGrafter"/>
</dbReference>
<dbReference type="PANTHER" id="PTHR42721:SF3">
    <property type="entry name" value="BETA-D-XYLOSIDASE 5-RELATED"/>
    <property type="match status" value="1"/>
</dbReference>
<keyword evidence="2" id="KW-0732">Signal</keyword>
<dbReference type="InterPro" id="IPR036962">
    <property type="entry name" value="Glyco_hydro_3_N_sf"/>
</dbReference>
<dbReference type="GO" id="GO:0009044">
    <property type="term" value="F:xylan 1,4-beta-xylosidase activity"/>
    <property type="evidence" value="ECO:0007669"/>
    <property type="project" value="InterPro"/>
</dbReference>
<feature type="domain" description="Glycoside hydrolase family 3 C-terminal" evidence="6">
    <location>
        <begin position="177"/>
        <end position="293"/>
    </location>
</feature>
<name>A0A7J8WRH4_GOSAI</name>
<dbReference type="SUPFAM" id="SSF51445">
    <property type="entry name" value="(Trans)glycosidases"/>
    <property type="match status" value="1"/>
</dbReference>
<accession>A0A7J8WRH4</accession>
<organism evidence="7 8">
    <name type="scientific">Gossypium aridum</name>
    <name type="common">American cotton</name>
    <name type="synonym">Erioxylum aridum</name>
    <dbReference type="NCBI Taxonomy" id="34290"/>
    <lineage>
        <taxon>Eukaryota</taxon>
        <taxon>Viridiplantae</taxon>
        <taxon>Streptophyta</taxon>
        <taxon>Embryophyta</taxon>
        <taxon>Tracheophyta</taxon>
        <taxon>Spermatophyta</taxon>
        <taxon>Magnoliopsida</taxon>
        <taxon>eudicotyledons</taxon>
        <taxon>Gunneridae</taxon>
        <taxon>Pentapetalae</taxon>
        <taxon>rosids</taxon>
        <taxon>malvids</taxon>
        <taxon>Malvales</taxon>
        <taxon>Malvaceae</taxon>
        <taxon>Malvoideae</taxon>
        <taxon>Gossypium</taxon>
    </lineage>
</organism>
<dbReference type="InterPro" id="IPR002772">
    <property type="entry name" value="Glyco_hydro_3_C"/>
</dbReference>
<comment type="caution">
    <text evidence="7">The sequence shown here is derived from an EMBL/GenBank/DDBJ whole genome shotgun (WGS) entry which is preliminary data.</text>
</comment>
<dbReference type="GO" id="GO:0009505">
    <property type="term" value="C:plant-type cell wall"/>
    <property type="evidence" value="ECO:0007669"/>
    <property type="project" value="TreeGrafter"/>
</dbReference>
<keyword evidence="4" id="KW-0326">Glycosidase</keyword>
<evidence type="ECO:0000313" key="7">
    <source>
        <dbReference type="EMBL" id="MBA0677179.1"/>
    </source>
</evidence>
<dbReference type="Pfam" id="PF01915">
    <property type="entry name" value="Glyco_hydro_3_C"/>
    <property type="match status" value="1"/>
</dbReference>
<gene>
    <name evidence="7" type="ORF">Goari_018598</name>
</gene>
<comment type="similarity">
    <text evidence="1">Belongs to the glycosyl hydrolase 3 family.</text>
</comment>
<keyword evidence="8" id="KW-1185">Reference proteome</keyword>
<dbReference type="AlphaFoldDB" id="A0A7J8WRH4"/>
<evidence type="ECO:0000256" key="3">
    <source>
        <dbReference type="ARBA" id="ARBA00022801"/>
    </source>
</evidence>
<sequence>MNRFVFDARVTVQDLADTYQPPFEKCVREGGGSCMMCAYNRVNGVPSCADPNLLSKTVRGEWDFKGYIASDCDAVAIIYDAQGYAKSPQDAVADVLRAGMDVNCGSYLQKYTKSAILQKKLPESQVDRALHNLFAIRMRLGLFNGNPLHNPFGNIRTDQICSPEHQILALEAARNGIVLLKNHAKLLPLPKSAMSLAVIGPNAKSPQTLVGNYAGPPCESTTPLQALQSYVKDTVYHPGCDTVSCSSIAIDEAVDIAKRAHFVVLIMGLDQTQEREAHDRVDLLLPGRQQELIT</sequence>
<protein>
    <submittedName>
        <fullName evidence="7">Uncharacterized protein</fullName>
    </submittedName>
</protein>
<dbReference type="EMBL" id="JABFAA010000002">
    <property type="protein sequence ID" value="MBA0677179.1"/>
    <property type="molecule type" value="Genomic_DNA"/>
</dbReference>
<evidence type="ECO:0000256" key="1">
    <source>
        <dbReference type="ARBA" id="ARBA00005336"/>
    </source>
</evidence>
<dbReference type="PANTHER" id="PTHR42721">
    <property type="entry name" value="SUGAR HYDROLASE-RELATED"/>
    <property type="match status" value="1"/>
</dbReference>
<dbReference type="InterPro" id="IPR044993">
    <property type="entry name" value="BXL"/>
</dbReference>
<reference evidence="7 8" key="1">
    <citation type="journal article" date="2019" name="Genome Biol. Evol.">
        <title>Insights into the evolution of the New World diploid cottons (Gossypium, subgenus Houzingenia) based on genome sequencing.</title>
        <authorList>
            <person name="Grover C.E."/>
            <person name="Arick M.A. 2nd"/>
            <person name="Thrash A."/>
            <person name="Conover J.L."/>
            <person name="Sanders W.S."/>
            <person name="Peterson D.G."/>
            <person name="Frelichowski J.E."/>
            <person name="Scheffler J.A."/>
            <person name="Scheffler B.E."/>
            <person name="Wendel J.F."/>
        </authorList>
    </citation>
    <scope>NUCLEOTIDE SEQUENCE [LARGE SCALE GENOMIC DNA]</scope>
    <source>
        <strain evidence="7">185</strain>
        <tissue evidence="7">Leaf</tissue>
    </source>
</reference>
<evidence type="ECO:0000259" key="6">
    <source>
        <dbReference type="Pfam" id="PF01915"/>
    </source>
</evidence>
<dbReference type="Proteomes" id="UP000593577">
    <property type="component" value="Unassembled WGS sequence"/>
</dbReference>
<proteinExistence type="inferred from homology"/>
<dbReference type="InterPro" id="IPR036881">
    <property type="entry name" value="Glyco_hydro_3_C_sf"/>
</dbReference>
<evidence type="ECO:0000259" key="5">
    <source>
        <dbReference type="Pfam" id="PF00933"/>
    </source>
</evidence>
<dbReference type="GO" id="GO:0031222">
    <property type="term" value="P:arabinan catabolic process"/>
    <property type="evidence" value="ECO:0007669"/>
    <property type="project" value="TreeGrafter"/>
</dbReference>
<dbReference type="SUPFAM" id="SSF52279">
    <property type="entry name" value="Beta-D-glucan exohydrolase, C-terminal domain"/>
    <property type="match status" value="1"/>
</dbReference>
<dbReference type="Pfam" id="PF00933">
    <property type="entry name" value="Glyco_hydro_3"/>
    <property type="match status" value="1"/>
</dbReference>
<evidence type="ECO:0000256" key="4">
    <source>
        <dbReference type="ARBA" id="ARBA00023295"/>
    </source>
</evidence>